<dbReference type="EMBL" id="CP012836">
    <property type="protein sequence ID" value="AMQ55582.1"/>
    <property type="molecule type" value="Genomic_DNA"/>
</dbReference>
<dbReference type="STRING" id="1727163.AO498_04140"/>
<dbReference type="CDD" id="cd11477">
    <property type="entry name" value="SLC5sbd_u1"/>
    <property type="match status" value="1"/>
</dbReference>
<evidence type="ECO:0000256" key="1">
    <source>
        <dbReference type="ARBA" id="ARBA00004141"/>
    </source>
</evidence>
<dbReference type="KEGG" id="alm:AO498_04140"/>
<feature type="transmembrane region" description="Helical" evidence="7">
    <location>
        <begin position="569"/>
        <end position="587"/>
    </location>
</feature>
<dbReference type="PANTHER" id="PTHR11819">
    <property type="entry name" value="SOLUTE CARRIER FAMILY 5"/>
    <property type="match status" value="1"/>
</dbReference>
<dbReference type="PATRIC" id="fig|1727163.4.peg.861"/>
<feature type="transmembrane region" description="Helical" evidence="7">
    <location>
        <begin position="449"/>
        <end position="468"/>
    </location>
</feature>
<evidence type="ECO:0000256" key="6">
    <source>
        <dbReference type="RuleBase" id="RU362091"/>
    </source>
</evidence>
<dbReference type="Pfam" id="PF00474">
    <property type="entry name" value="SSF"/>
    <property type="match status" value="1"/>
</dbReference>
<dbReference type="AlphaFoldDB" id="A0A142EKC7"/>
<feature type="transmembrane region" description="Helical" evidence="7">
    <location>
        <begin position="236"/>
        <end position="254"/>
    </location>
</feature>
<feature type="transmembrane region" description="Helical" evidence="7">
    <location>
        <begin position="6"/>
        <end position="24"/>
    </location>
</feature>
<feature type="transmembrane region" description="Helical" evidence="7">
    <location>
        <begin position="388"/>
        <end position="410"/>
    </location>
</feature>
<dbReference type="GO" id="GO:0005886">
    <property type="term" value="C:plasma membrane"/>
    <property type="evidence" value="ECO:0007669"/>
    <property type="project" value="TreeGrafter"/>
</dbReference>
<feature type="transmembrane region" description="Helical" evidence="7">
    <location>
        <begin position="153"/>
        <end position="174"/>
    </location>
</feature>
<evidence type="ECO:0000256" key="7">
    <source>
        <dbReference type="SAM" id="Phobius"/>
    </source>
</evidence>
<evidence type="ECO:0000256" key="2">
    <source>
        <dbReference type="ARBA" id="ARBA00006434"/>
    </source>
</evidence>
<accession>A0A142EKC7</accession>
<gene>
    <name evidence="8" type="ORF">AO498_04140</name>
</gene>
<evidence type="ECO:0000256" key="3">
    <source>
        <dbReference type="ARBA" id="ARBA00022692"/>
    </source>
</evidence>
<feature type="transmembrane region" description="Helical" evidence="7">
    <location>
        <begin position="541"/>
        <end position="563"/>
    </location>
</feature>
<evidence type="ECO:0000313" key="9">
    <source>
        <dbReference type="Proteomes" id="UP000073816"/>
    </source>
</evidence>
<dbReference type="OrthoDB" id="9761931at2"/>
<comment type="subcellular location">
    <subcellularLocation>
        <location evidence="1">Membrane</location>
        <topology evidence="1">Multi-pass membrane protein</topology>
    </subcellularLocation>
</comment>
<dbReference type="Gene3D" id="1.20.1730.10">
    <property type="entry name" value="Sodium/glucose cotransporter"/>
    <property type="match status" value="1"/>
</dbReference>
<organism evidence="8 9">
    <name type="scientific">Algoriphagus sanaruensis</name>
    <dbReference type="NCBI Taxonomy" id="1727163"/>
    <lineage>
        <taxon>Bacteria</taxon>
        <taxon>Pseudomonadati</taxon>
        <taxon>Bacteroidota</taxon>
        <taxon>Cytophagia</taxon>
        <taxon>Cytophagales</taxon>
        <taxon>Cyclobacteriaceae</taxon>
        <taxon>Algoriphagus</taxon>
    </lineage>
</organism>
<keyword evidence="5 7" id="KW-0472">Membrane</keyword>
<reference evidence="8 9" key="2">
    <citation type="journal article" date="2016" name="Genome Announc.">
        <title>Complete Genome Sequence of Algoriphagus sp. Strain M8-2, Isolated from a Brackish Lake.</title>
        <authorList>
            <person name="Muraguchi Y."/>
            <person name="Kushimoto K."/>
            <person name="Ohtsubo Y."/>
            <person name="Suzuki T."/>
            <person name="Dohra H."/>
            <person name="Kimbara K."/>
            <person name="Shintani M."/>
        </authorList>
    </citation>
    <scope>NUCLEOTIDE SEQUENCE [LARGE SCALE GENOMIC DNA]</scope>
    <source>
        <strain evidence="8 9">M8-2</strain>
    </source>
</reference>
<feature type="transmembrane region" description="Helical" evidence="7">
    <location>
        <begin position="416"/>
        <end position="437"/>
    </location>
</feature>
<keyword evidence="9" id="KW-1185">Reference proteome</keyword>
<evidence type="ECO:0000256" key="5">
    <source>
        <dbReference type="ARBA" id="ARBA00023136"/>
    </source>
</evidence>
<feature type="transmembrane region" description="Helical" evidence="7">
    <location>
        <begin position="480"/>
        <end position="498"/>
    </location>
</feature>
<keyword evidence="3 7" id="KW-0812">Transmembrane</keyword>
<dbReference type="GO" id="GO:0005412">
    <property type="term" value="F:D-glucose:sodium symporter activity"/>
    <property type="evidence" value="ECO:0007669"/>
    <property type="project" value="TreeGrafter"/>
</dbReference>
<dbReference type="Proteomes" id="UP000073816">
    <property type="component" value="Chromosome"/>
</dbReference>
<feature type="transmembrane region" description="Helical" evidence="7">
    <location>
        <begin position="78"/>
        <end position="95"/>
    </location>
</feature>
<comment type="similarity">
    <text evidence="2 6">Belongs to the sodium:solute symporter (SSF) (TC 2.A.21) family.</text>
</comment>
<proteinExistence type="inferred from homology"/>
<sequence length="591" mass="64835">MNVTALDWGIIAAFFIISLLIGLFTAKTAGSSAKEFFLSGRNMPWWLLGVSMVATTFSADTPNLVTDIVRKNGVAGNWAWWAFLLTGMLTVFVYAKLWRRSEVTTDLEFYELRYSGKGAAFLRAFRAIYLGVFFNVVIMATVSLAAIKIGGVMLGLSPVQTLLIASIVTVVYSSLGGLKGVLLTDFFQFFIAMIGSFGAAYYVLDLPEIGSLSGLLSHDIVSTKLDFVPDFSDPNVYIPIFILPIAIQWWATWYPGAEPGGGGYIAQRMLSAKDEKNAIGATLFFNVAHYALRPWPWIIVALSSLVIFPNISDLQAAFPNIPVDKLGDDLAYPAMLSFLPTGLIGIVLASLIAAVMSTLSTHLNWGSSYVVNDFYLRFIKPEATDKQLVAVGRISTVVLMVLSALLALALSSALDAFQILLQIGAGTGLIFILRWFWWRINAYTEISAMAISFVVAIFFEVINPKIGLIDIAADQSYLKLIYSVSITTIGWLLVTFMTQPEKDEVLLSFYRKVRPASLGWKKVLERYPSEKEEKGTLGKEIGLMITGTFMVYSALFSTGFFIYGEISAGLIAAIIALIGGILIVKSWKSLK</sequence>
<feature type="transmembrane region" description="Helical" evidence="7">
    <location>
        <begin position="186"/>
        <end position="204"/>
    </location>
</feature>
<feature type="transmembrane region" description="Helical" evidence="7">
    <location>
        <begin position="331"/>
        <end position="355"/>
    </location>
</feature>
<keyword evidence="4 7" id="KW-1133">Transmembrane helix</keyword>
<evidence type="ECO:0000256" key="4">
    <source>
        <dbReference type="ARBA" id="ARBA00022989"/>
    </source>
</evidence>
<evidence type="ECO:0000313" key="8">
    <source>
        <dbReference type="EMBL" id="AMQ55582.1"/>
    </source>
</evidence>
<dbReference type="PROSITE" id="PS50283">
    <property type="entry name" value="NA_SOLUT_SYMP_3"/>
    <property type="match status" value="1"/>
</dbReference>
<dbReference type="InterPro" id="IPR001734">
    <property type="entry name" value="Na/solute_symporter"/>
</dbReference>
<dbReference type="RefSeq" id="WP_067544070.1">
    <property type="nucleotide sequence ID" value="NZ_CP012836.1"/>
</dbReference>
<dbReference type="PANTHER" id="PTHR11819:SF77">
    <property type="entry name" value="SODIUM_GLUCOSE COTRANSPORT PROTEIN"/>
    <property type="match status" value="1"/>
</dbReference>
<protein>
    <submittedName>
        <fullName evidence="8">Na+:solute symporter</fullName>
    </submittedName>
</protein>
<name>A0A142EKC7_9BACT</name>
<dbReference type="InterPro" id="IPR038377">
    <property type="entry name" value="Na/Glc_symporter_sf"/>
</dbReference>
<feature type="transmembrane region" description="Helical" evidence="7">
    <location>
        <begin position="127"/>
        <end position="147"/>
    </location>
</feature>
<feature type="transmembrane region" description="Helical" evidence="7">
    <location>
        <begin position="45"/>
        <end position="66"/>
    </location>
</feature>
<reference evidence="9" key="1">
    <citation type="submission" date="2015-09" db="EMBL/GenBank/DDBJ databases">
        <title>Complete sequence of Algoriphagus sp. M8-2.</title>
        <authorList>
            <person name="Shintani M."/>
        </authorList>
    </citation>
    <scope>NUCLEOTIDE SEQUENCE [LARGE SCALE GENOMIC DNA]</scope>
    <source>
        <strain evidence="9">M8-2</strain>
    </source>
</reference>